<dbReference type="Proteomes" id="UP001372338">
    <property type="component" value="Unassembled WGS sequence"/>
</dbReference>
<dbReference type="GO" id="GO:0004350">
    <property type="term" value="F:glutamate-5-semialdehyde dehydrogenase activity"/>
    <property type="evidence" value="ECO:0007669"/>
    <property type="project" value="TreeGrafter"/>
</dbReference>
<proteinExistence type="predicted"/>
<dbReference type="PANTHER" id="PTHR11063:SF27">
    <property type="entry name" value="DELTA-1-PYRROLINE-5-CARBOXYLATE SYNTHASE"/>
    <property type="match status" value="1"/>
</dbReference>
<gene>
    <name evidence="1" type="ORF">RIF29_00496</name>
</gene>
<evidence type="ECO:0000313" key="2">
    <source>
        <dbReference type="Proteomes" id="UP001372338"/>
    </source>
</evidence>
<name>A0AAN9P786_CROPI</name>
<protein>
    <submittedName>
        <fullName evidence="1">Uncharacterized protein</fullName>
    </submittedName>
</protein>
<dbReference type="InterPro" id="IPR016162">
    <property type="entry name" value="Ald_DH_N"/>
</dbReference>
<dbReference type="Gene3D" id="3.40.605.10">
    <property type="entry name" value="Aldehyde Dehydrogenase, Chain A, domain 1"/>
    <property type="match status" value="1"/>
</dbReference>
<sequence length="120" mass="13474">MSLKSWFYLFCSFSDLQRPQGDDHDGKACAAVGQSSLMALYDTMFSQVLSSEERSKILHAVADALENDESMIRSENEADIAAAEIAGYERSLISRLALKPEKARTYFWLLTEVKILKCIS</sequence>
<reference evidence="1 2" key="1">
    <citation type="submission" date="2024-01" db="EMBL/GenBank/DDBJ databases">
        <title>The genomes of 5 underutilized Papilionoideae crops provide insights into root nodulation and disease resistanc.</title>
        <authorList>
            <person name="Yuan L."/>
        </authorList>
    </citation>
    <scope>NUCLEOTIDE SEQUENCE [LARGE SCALE GENOMIC DNA]</scope>
    <source>
        <strain evidence="1">ZHUSHIDOU_FW_LH</strain>
        <tissue evidence="1">Leaf</tissue>
    </source>
</reference>
<evidence type="ECO:0000313" key="1">
    <source>
        <dbReference type="EMBL" id="KAK7287286.1"/>
    </source>
</evidence>
<keyword evidence="2" id="KW-1185">Reference proteome</keyword>
<dbReference type="EMBL" id="JAYWIO010000001">
    <property type="protein sequence ID" value="KAK7287286.1"/>
    <property type="molecule type" value="Genomic_DNA"/>
</dbReference>
<comment type="caution">
    <text evidence="1">The sequence shown here is derived from an EMBL/GenBank/DDBJ whole genome shotgun (WGS) entry which is preliminary data.</text>
</comment>
<organism evidence="1 2">
    <name type="scientific">Crotalaria pallida</name>
    <name type="common">Smooth rattlebox</name>
    <name type="synonym">Crotalaria striata</name>
    <dbReference type="NCBI Taxonomy" id="3830"/>
    <lineage>
        <taxon>Eukaryota</taxon>
        <taxon>Viridiplantae</taxon>
        <taxon>Streptophyta</taxon>
        <taxon>Embryophyta</taxon>
        <taxon>Tracheophyta</taxon>
        <taxon>Spermatophyta</taxon>
        <taxon>Magnoliopsida</taxon>
        <taxon>eudicotyledons</taxon>
        <taxon>Gunneridae</taxon>
        <taxon>Pentapetalae</taxon>
        <taxon>rosids</taxon>
        <taxon>fabids</taxon>
        <taxon>Fabales</taxon>
        <taxon>Fabaceae</taxon>
        <taxon>Papilionoideae</taxon>
        <taxon>50 kb inversion clade</taxon>
        <taxon>genistoids sensu lato</taxon>
        <taxon>core genistoids</taxon>
        <taxon>Crotalarieae</taxon>
        <taxon>Crotalaria</taxon>
    </lineage>
</organism>
<dbReference type="PANTHER" id="PTHR11063">
    <property type="entry name" value="GLUTAMATE SEMIALDEHYDE DEHYDROGENASE"/>
    <property type="match status" value="1"/>
</dbReference>
<dbReference type="AlphaFoldDB" id="A0AAN9P786"/>
<accession>A0AAN9P786</accession>